<sequence>MKNGGFHKISMNYGVSVNRIFKTLRSIKPTMTFSNTANISYHLSGKKINNA</sequence>
<dbReference type="Proteomes" id="UP000243606">
    <property type="component" value="Unassembled WGS sequence"/>
</dbReference>
<organism evidence="1 2">
    <name type="scientific">Pseudomonas guineae</name>
    <dbReference type="NCBI Taxonomy" id="425504"/>
    <lineage>
        <taxon>Bacteria</taxon>
        <taxon>Pseudomonadati</taxon>
        <taxon>Pseudomonadota</taxon>
        <taxon>Gammaproteobacteria</taxon>
        <taxon>Pseudomonadales</taxon>
        <taxon>Pseudomonadaceae</taxon>
        <taxon>Pseudomonas</taxon>
    </lineage>
</organism>
<protein>
    <submittedName>
        <fullName evidence="1">Uncharacterized protein</fullName>
    </submittedName>
</protein>
<gene>
    <name evidence="1" type="ORF">SAMN05216206_2252</name>
</gene>
<dbReference type="AlphaFoldDB" id="A0A1I3I725"/>
<evidence type="ECO:0000313" key="1">
    <source>
        <dbReference type="EMBL" id="SFI43667.1"/>
    </source>
</evidence>
<reference evidence="2" key="1">
    <citation type="submission" date="2016-10" db="EMBL/GenBank/DDBJ databases">
        <authorList>
            <person name="Varghese N."/>
            <person name="Submissions S."/>
        </authorList>
    </citation>
    <scope>NUCLEOTIDE SEQUENCE [LARGE SCALE GENOMIC DNA]</scope>
    <source>
        <strain evidence="2">LMG 24016</strain>
    </source>
</reference>
<accession>A0A1I3I725</accession>
<keyword evidence="2" id="KW-1185">Reference proteome</keyword>
<name>A0A1I3I725_9PSED</name>
<evidence type="ECO:0000313" key="2">
    <source>
        <dbReference type="Proteomes" id="UP000243606"/>
    </source>
</evidence>
<dbReference type="EMBL" id="FOQL01000002">
    <property type="protein sequence ID" value="SFI43667.1"/>
    <property type="molecule type" value="Genomic_DNA"/>
</dbReference>
<proteinExistence type="predicted"/>